<sequence>MPPSEIKAEFLKLTGRKYKKDVWQDIAPWFGFSLTHSQPHSEGWVVDNFKKFSLEGHPDGYALDKQAIVRIVRVDFLARQATMRHEPLLLEACNDFTNTKAEWDNKKGELVREKEALKEELNKAKEMAVEAEQRSEAVRLEKEALQ</sequence>
<evidence type="ECO:0000313" key="2">
    <source>
        <dbReference type="EMBL" id="KAL2641794.1"/>
    </source>
</evidence>
<dbReference type="EMBL" id="JBHFFA010000002">
    <property type="protein sequence ID" value="KAL2641794.1"/>
    <property type="molecule type" value="Genomic_DNA"/>
</dbReference>
<protein>
    <submittedName>
        <fullName evidence="2">Uncharacterized protein</fullName>
    </submittedName>
</protein>
<evidence type="ECO:0000313" key="3">
    <source>
        <dbReference type="Proteomes" id="UP001605036"/>
    </source>
</evidence>
<comment type="caution">
    <text evidence="2">The sequence shown here is derived from an EMBL/GenBank/DDBJ whole genome shotgun (WGS) entry which is preliminary data.</text>
</comment>
<reference evidence="2 3" key="1">
    <citation type="submission" date="2024-09" db="EMBL/GenBank/DDBJ databases">
        <title>Chromosome-scale assembly of Riccia fluitans.</title>
        <authorList>
            <person name="Paukszto L."/>
            <person name="Sawicki J."/>
            <person name="Karawczyk K."/>
            <person name="Piernik-Szablinska J."/>
            <person name="Szczecinska M."/>
            <person name="Mazdziarz M."/>
        </authorList>
    </citation>
    <scope>NUCLEOTIDE SEQUENCE [LARGE SCALE GENOMIC DNA]</scope>
    <source>
        <strain evidence="2">Rf_01</strain>
        <tissue evidence="2">Aerial parts of the thallus</tissue>
    </source>
</reference>
<name>A0ABD1Z4G2_9MARC</name>
<gene>
    <name evidence="2" type="ORF">R1flu_009381</name>
</gene>
<dbReference type="AlphaFoldDB" id="A0ABD1Z4G2"/>
<dbReference type="Proteomes" id="UP001605036">
    <property type="component" value="Unassembled WGS sequence"/>
</dbReference>
<organism evidence="2 3">
    <name type="scientific">Riccia fluitans</name>
    <dbReference type="NCBI Taxonomy" id="41844"/>
    <lineage>
        <taxon>Eukaryota</taxon>
        <taxon>Viridiplantae</taxon>
        <taxon>Streptophyta</taxon>
        <taxon>Embryophyta</taxon>
        <taxon>Marchantiophyta</taxon>
        <taxon>Marchantiopsida</taxon>
        <taxon>Marchantiidae</taxon>
        <taxon>Marchantiales</taxon>
        <taxon>Ricciaceae</taxon>
        <taxon>Riccia</taxon>
    </lineage>
</organism>
<keyword evidence="3" id="KW-1185">Reference proteome</keyword>
<accession>A0ABD1Z4G2</accession>
<proteinExistence type="predicted"/>
<feature type="coiled-coil region" evidence="1">
    <location>
        <begin position="100"/>
        <end position="141"/>
    </location>
</feature>
<keyword evidence="1" id="KW-0175">Coiled coil</keyword>
<evidence type="ECO:0000256" key="1">
    <source>
        <dbReference type="SAM" id="Coils"/>
    </source>
</evidence>